<dbReference type="SUPFAM" id="SSF51679">
    <property type="entry name" value="Bacterial luciferase-like"/>
    <property type="match status" value="1"/>
</dbReference>
<dbReference type="SUPFAM" id="SSF55718">
    <property type="entry name" value="SCP-like"/>
    <property type="match status" value="1"/>
</dbReference>
<dbReference type="EMBL" id="JAGEOJ010000003">
    <property type="protein sequence ID" value="MBO2447351.1"/>
    <property type="molecule type" value="Genomic_DNA"/>
</dbReference>
<evidence type="ECO:0000313" key="6">
    <source>
        <dbReference type="Proteomes" id="UP000669179"/>
    </source>
</evidence>
<dbReference type="Pfam" id="PF02036">
    <property type="entry name" value="SCP2"/>
    <property type="match status" value="1"/>
</dbReference>
<evidence type="ECO:0000259" key="4">
    <source>
        <dbReference type="Pfam" id="PF02036"/>
    </source>
</evidence>
<organism evidence="5 6">
    <name type="scientific">Actinomadura barringtoniae</name>
    <dbReference type="NCBI Taxonomy" id="1427535"/>
    <lineage>
        <taxon>Bacteria</taxon>
        <taxon>Bacillati</taxon>
        <taxon>Actinomycetota</taxon>
        <taxon>Actinomycetes</taxon>
        <taxon>Streptosporangiales</taxon>
        <taxon>Thermomonosporaceae</taxon>
        <taxon>Actinomadura</taxon>
    </lineage>
</organism>
<dbReference type="RefSeq" id="WP_208254929.1">
    <property type="nucleotide sequence ID" value="NZ_JAGEOJ010000003.1"/>
</dbReference>
<protein>
    <submittedName>
        <fullName evidence="5">LLM class flavin-dependent oxidoreductase</fullName>
    </submittedName>
</protein>
<dbReference type="InterPro" id="IPR036661">
    <property type="entry name" value="Luciferase-like_sf"/>
</dbReference>
<dbReference type="InterPro" id="IPR011251">
    <property type="entry name" value="Luciferase-like_dom"/>
</dbReference>
<evidence type="ECO:0000256" key="1">
    <source>
        <dbReference type="ARBA" id="ARBA00023002"/>
    </source>
</evidence>
<evidence type="ECO:0000259" key="3">
    <source>
        <dbReference type="Pfam" id="PF00296"/>
    </source>
</evidence>
<dbReference type="InterPro" id="IPR036527">
    <property type="entry name" value="SCP2_sterol-bd_dom_sf"/>
</dbReference>
<dbReference type="Proteomes" id="UP000669179">
    <property type="component" value="Unassembled WGS sequence"/>
</dbReference>
<dbReference type="GO" id="GO:0016705">
    <property type="term" value="F:oxidoreductase activity, acting on paired donors, with incorporation or reduction of molecular oxygen"/>
    <property type="evidence" value="ECO:0007669"/>
    <property type="project" value="InterPro"/>
</dbReference>
<dbReference type="Gene3D" id="3.20.20.30">
    <property type="entry name" value="Luciferase-like domain"/>
    <property type="match status" value="1"/>
</dbReference>
<sequence length="580" mass="64608">MVAIRFGLFYEHQMPRTGEQGEEQRLYSDALDQIEIADRVGFDYVWEVEHHFLEEYSHSSAPEVFLAAASQRTKRIRLGHGIVQLPPGVNHPARVAERVATLDLVSGGRVDFGTGESSSSAELGGFGVRRGEKRAQWSDAIDAITRMFVEEPFAGWESKYLQMPPRNVIPKTVQKPHPPLWVACSRRETIHFAARNGIGALSFSFVEPEDAAKWTEEYYRIIENECVPAGFAVNPNVTVVLPMMLHEDEAVAIDRGIDGAHFFGFALAHYYGTTPHDPGRTNVWEEFLERRAQSGFDRDQIIANAEALNVNVGSLRGAVGTPDQVADLIRRYEAAGVDQVSFVLQAGNNKHEHICESIELFGKSVLPRFVEGREEREAQKAERLAPAIEAALARRKPARELPPGYRIDEDAELVRARRAKRAARPTGVRPALALVRDEARGSARRQMQKGFYRLIHGRSDAEIERRFGPRAQRVFFAGMARQYDASMAGGFEGELEFRLTRADGTVSPWTIVVRDGKARARMGEAREPVLTIITGAADFLRTLSGDANPASLLMDGKLKLRGDFELAPKLSEMFGGPSPY</sequence>
<dbReference type="Gene3D" id="3.30.1050.10">
    <property type="entry name" value="SCP2 sterol-binding domain"/>
    <property type="match status" value="1"/>
</dbReference>
<evidence type="ECO:0000313" key="5">
    <source>
        <dbReference type="EMBL" id="MBO2447351.1"/>
    </source>
</evidence>
<keyword evidence="6" id="KW-1185">Reference proteome</keyword>
<feature type="domain" description="SCP2" evidence="4">
    <location>
        <begin position="490"/>
        <end position="574"/>
    </location>
</feature>
<accession>A0A939T1E1</accession>
<dbReference type="AlphaFoldDB" id="A0A939T1E1"/>
<dbReference type="GO" id="GO:0005829">
    <property type="term" value="C:cytosol"/>
    <property type="evidence" value="ECO:0007669"/>
    <property type="project" value="TreeGrafter"/>
</dbReference>
<proteinExistence type="predicted"/>
<keyword evidence="1" id="KW-0560">Oxidoreductase</keyword>
<dbReference type="InterPro" id="IPR003033">
    <property type="entry name" value="SCP2_sterol-bd_dom"/>
</dbReference>
<dbReference type="Pfam" id="PF00296">
    <property type="entry name" value="Bac_luciferase"/>
    <property type="match status" value="1"/>
</dbReference>
<keyword evidence="2" id="KW-0503">Monooxygenase</keyword>
<comment type="caution">
    <text evidence="5">The sequence shown here is derived from an EMBL/GenBank/DDBJ whole genome shotgun (WGS) entry which is preliminary data.</text>
</comment>
<dbReference type="PANTHER" id="PTHR30137">
    <property type="entry name" value="LUCIFERASE-LIKE MONOOXYGENASE"/>
    <property type="match status" value="1"/>
</dbReference>
<name>A0A939T1E1_9ACTN</name>
<dbReference type="PANTHER" id="PTHR30137:SF8">
    <property type="entry name" value="BLR5498 PROTEIN"/>
    <property type="match status" value="1"/>
</dbReference>
<feature type="domain" description="Luciferase-like" evidence="3">
    <location>
        <begin position="9"/>
        <end position="339"/>
    </location>
</feature>
<evidence type="ECO:0000256" key="2">
    <source>
        <dbReference type="ARBA" id="ARBA00023033"/>
    </source>
</evidence>
<dbReference type="InterPro" id="IPR050766">
    <property type="entry name" value="Bact_Lucif_Oxidored"/>
</dbReference>
<dbReference type="GO" id="GO:0004497">
    <property type="term" value="F:monooxygenase activity"/>
    <property type="evidence" value="ECO:0007669"/>
    <property type="project" value="UniProtKB-KW"/>
</dbReference>
<gene>
    <name evidence="5" type="ORF">J4573_09665</name>
</gene>
<reference evidence="5" key="1">
    <citation type="submission" date="2021-03" db="EMBL/GenBank/DDBJ databases">
        <authorList>
            <person name="Kanchanasin P."/>
            <person name="Saeng-In P."/>
            <person name="Phongsopitanun W."/>
            <person name="Yuki M."/>
            <person name="Kudo T."/>
            <person name="Ohkuma M."/>
            <person name="Tanasupawat S."/>
        </authorList>
    </citation>
    <scope>NUCLEOTIDE SEQUENCE</scope>
    <source>
        <strain evidence="5">GKU 128</strain>
    </source>
</reference>